<dbReference type="EMBL" id="UZAL01027562">
    <property type="protein sequence ID" value="VDP33668.1"/>
    <property type="molecule type" value="Genomic_DNA"/>
</dbReference>
<dbReference type="Proteomes" id="UP000269396">
    <property type="component" value="Unassembled WGS sequence"/>
</dbReference>
<dbReference type="AlphaFoldDB" id="A0A183NW99"/>
<accession>A0A183NW99</accession>
<evidence type="ECO:0000256" key="1">
    <source>
        <dbReference type="SAM" id="MobiDB-lite"/>
    </source>
</evidence>
<proteinExistence type="predicted"/>
<organism evidence="2 3">
    <name type="scientific">Schistosoma mattheei</name>
    <dbReference type="NCBI Taxonomy" id="31246"/>
    <lineage>
        <taxon>Eukaryota</taxon>
        <taxon>Metazoa</taxon>
        <taxon>Spiralia</taxon>
        <taxon>Lophotrochozoa</taxon>
        <taxon>Platyhelminthes</taxon>
        <taxon>Trematoda</taxon>
        <taxon>Digenea</taxon>
        <taxon>Strigeidida</taxon>
        <taxon>Schistosomatoidea</taxon>
        <taxon>Schistosomatidae</taxon>
        <taxon>Schistosoma</taxon>
    </lineage>
</organism>
<feature type="compositionally biased region" description="Basic and acidic residues" evidence="1">
    <location>
        <begin position="155"/>
        <end position="175"/>
    </location>
</feature>
<gene>
    <name evidence="2" type="ORF">SMTD_LOCUS6385</name>
</gene>
<reference evidence="2 3" key="1">
    <citation type="submission" date="2018-11" db="EMBL/GenBank/DDBJ databases">
        <authorList>
            <consortium name="Pathogen Informatics"/>
        </authorList>
    </citation>
    <scope>NUCLEOTIDE SEQUENCE [LARGE SCALE GENOMIC DNA]</scope>
    <source>
        <strain>Denwood</strain>
        <strain evidence="3">Zambia</strain>
    </source>
</reference>
<evidence type="ECO:0000313" key="3">
    <source>
        <dbReference type="Proteomes" id="UP000269396"/>
    </source>
</evidence>
<protein>
    <submittedName>
        <fullName evidence="2">Uncharacterized protein</fullName>
    </submittedName>
</protein>
<keyword evidence="3" id="KW-1185">Reference proteome</keyword>
<feature type="region of interest" description="Disordered" evidence="1">
    <location>
        <begin position="154"/>
        <end position="185"/>
    </location>
</feature>
<name>A0A183NW99_9TREM</name>
<sequence>MPPHYYIPKLSPGSGDRAMLTSMYGMVVYGSKTLALKLLRVLATKLELVNFVSTTKDHPQPSSSSLAVSVMWNNFSDREILSINPQLLIIVYDGELNSNLKVIFESHAWEVFKRSNLFLDIDQFNEIIYSAPTPAREGNKKQLYDTKKLAGNCSKPERPIKDKEGKPITEIKGRGTDGQNNLMKT</sequence>
<evidence type="ECO:0000313" key="2">
    <source>
        <dbReference type="EMBL" id="VDP33668.1"/>
    </source>
</evidence>